<name>A0A368LHH6_9VIBR</name>
<feature type="region of interest" description="Disordered" evidence="10">
    <location>
        <begin position="51"/>
        <end position="157"/>
    </location>
</feature>
<evidence type="ECO:0000256" key="1">
    <source>
        <dbReference type="ARBA" id="ARBA00004383"/>
    </source>
</evidence>
<proteinExistence type="inferred from homology"/>
<dbReference type="PANTHER" id="PTHR33446:SF2">
    <property type="entry name" value="PROTEIN TONB"/>
    <property type="match status" value="1"/>
</dbReference>
<dbReference type="InterPro" id="IPR037682">
    <property type="entry name" value="TonB_C"/>
</dbReference>
<evidence type="ECO:0000256" key="7">
    <source>
        <dbReference type="ARBA" id="ARBA00022927"/>
    </source>
</evidence>
<protein>
    <submittedName>
        <fullName evidence="13">Energy transducer TonB</fullName>
    </submittedName>
</protein>
<sequence>MNLKRYTFAALISISAHTAIVTLLNEQKAFAMPTGTNSSSVSINLVSAVKSQPLPSSHQSTTETATKQHKDNTDSPTEKNLPKATPPKKSEINPEKKPAYKEVAAKQRVATKPKQAKSQAQTRKTPIQQPKKNVTKPQQTEPNPQQQNSQATAAKQGVTQKPLMVEKPSFLSPPSKPRYPRLAQRKGIEGTATYEIWLDANGNQLKQSLISSSGADMLDKAALDAIKKWKFSPQKINGISIAHRVQVPIRFQLD</sequence>
<keyword evidence="8" id="KW-1133">Transmembrane helix</keyword>
<feature type="compositionally biased region" description="Polar residues" evidence="10">
    <location>
        <begin position="51"/>
        <end position="65"/>
    </location>
</feature>
<evidence type="ECO:0000256" key="6">
    <source>
        <dbReference type="ARBA" id="ARBA00022692"/>
    </source>
</evidence>
<comment type="caution">
    <text evidence="13">The sequence shown here is derived from an EMBL/GenBank/DDBJ whole genome shotgun (WGS) entry which is preliminary data.</text>
</comment>
<evidence type="ECO:0000256" key="3">
    <source>
        <dbReference type="ARBA" id="ARBA00022448"/>
    </source>
</evidence>
<comment type="subcellular location">
    <subcellularLocation>
        <location evidence="1">Cell inner membrane</location>
        <topology evidence="1">Single-pass membrane protein</topology>
        <orientation evidence="1">Periplasmic side</orientation>
    </subcellularLocation>
</comment>
<dbReference type="NCBIfam" id="TIGR01352">
    <property type="entry name" value="tonB_Cterm"/>
    <property type="match status" value="1"/>
</dbReference>
<dbReference type="InterPro" id="IPR006260">
    <property type="entry name" value="TonB/TolA_C"/>
</dbReference>
<evidence type="ECO:0000256" key="10">
    <source>
        <dbReference type="SAM" id="MobiDB-lite"/>
    </source>
</evidence>
<keyword evidence="5" id="KW-0997">Cell inner membrane</keyword>
<keyword evidence="9" id="KW-0472">Membrane</keyword>
<dbReference type="InterPro" id="IPR051045">
    <property type="entry name" value="TonB-dependent_transducer"/>
</dbReference>
<keyword evidence="7" id="KW-0653">Protein transport</keyword>
<dbReference type="GO" id="GO:0098797">
    <property type="term" value="C:plasma membrane protein complex"/>
    <property type="evidence" value="ECO:0007669"/>
    <property type="project" value="TreeGrafter"/>
</dbReference>
<feature type="chain" id="PRO_5017060043" evidence="11">
    <location>
        <begin position="19"/>
        <end position="254"/>
    </location>
</feature>
<feature type="compositionally biased region" description="Low complexity" evidence="10">
    <location>
        <begin position="137"/>
        <end position="150"/>
    </location>
</feature>
<evidence type="ECO:0000256" key="4">
    <source>
        <dbReference type="ARBA" id="ARBA00022475"/>
    </source>
</evidence>
<evidence type="ECO:0000256" key="2">
    <source>
        <dbReference type="ARBA" id="ARBA00006555"/>
    </source>
</evidence>
<feature type="domain" description="TonB C-terminal" evidence="12">
    <location>
        <begin position="164"/>
        <end position="254"/>
    </location>
</feature>
<dbReference type="Pfam" id="PF03544">
    <property type="entry name" value="TonB_C"/>
    <property type="match status" value="1"/>
</dbReference>
<feature type="compositionally biased region" description="Basic and acidic residues" evidence="10">
    <location>
        <begin position="66"/>
        <end position="81"/>
    </location>
</feature>
<evidence type="ECO:0000313" key="13">
    <source>
        <dbReference type="EMBL" id="RCS70200.1"/>
    </source>
</evidence>
<evidence type="ECO:0000259" key="12">
    <source>
        <dbReference type="PROSITE" id="PS52015"/>
    </source>
</evidence>
<gene>
    <name evidence="13" type="ORF">CIK83_12115</name>
</gene>
<keyword evidence="3" id="KW-0813">Transport</keyword>
<dbReference type="SUPFAM" id="SSF74653">
    <property type="entry name" value="TolA/TonB C-terminal domain"/>
    <property type="match status" value="1"/>
</dbReference>
<evidence type="ECO:0000256" key="11">
    <source>
        <dbReference type="SAM" id="SignalP"/>
    </source>
</evidence>
<evidence type="ECO:0000256" key="9">
    <source>
        <dbReference type="ARBA" id="ARBA00023136"/>
    </source>
</evidence>
<dbReference type="GO" id="GO:0031992">
    <property type="term" value="F:energy transducer activity"/>
    <property type="evidence" value="ECO:0007669"/>
    <property type="project" value="TreeGrafter"/>
</dbReference>
<dbReference type="GO" id="GO:0015031">
    <property type="term" value="P:protein transport"/>
    <property type="evidence" value="ECO:0007669"/>
    <property type="project" value="UniProtKB-KW"/>
</dbReference>
<keyword evidence="6" id="KW-0812">Transmembrane</keyword>
<organism evidence="13 14">
    <name type="scientific">Vibrio casei</name>
    <dbReference type="NCBI Taxonomy" id="673372"/>
    <lineage>
        <taxon>Bacteria</taxon>
        <taxon>Pseudomonadati</taxon>
        <taxon>Pseudomonadota</taxon>
        <taxon>Gammaproteobacteria</taxon>
        <taxon>Vibrionales</taxon>
        <taxon>Vibrionaceae</taxon>
        <taxon>Vibrio</taxon>
    </lineage>
</organism>
<dbReference type="EMBL" id="QPGL01000002">
    <property type="protein sequence ID" value="RCS70200.1"/>
    <property type="molecule type" value="Genomic_DNA"/>
</dbReference>
<dbReference type="PROSITE" id="PS52015">
    <property type="entry name" value="TONB_CTD"/>
    <property type="match status" value="1"/>
</dbReference>
<dbReference type="PANTHER" id="PTHR33446">
    <property type="entry name" value="PROTEIN TONB-RELATED"/>
    <property type="match status" value="1"/>
</dbReference>
<dbReference type="GeneID" id="303189666"/>
<dbReference type="Proteomes" id="UP000252479">
    <property type="component" value="Unassembled WGS sequence"/>
</dbReference>
<dbReference type="AlphaFoldDB" id="A0A368LHH6"/>
<reference evidence="13 14" key="1">
    <citation type="journal article" date="2017" name="Elife">
        <title>Extensive horizontal gene transfer in cheese-associated bacteria.</title>
        <authorList>
            <person name="Bonham K.S."/>
            <person name="Wolfe B.E."/>
            <person name="Dutton R.J."/>
        </authorList>
    </citation>
    <scope>NUCLEOTIDE SEQUENCE [LARGE SCALE GENOMIC DNA]</scope>
    <source>
        <strain evidence="13 14">JB196</strain>
    </source>
</reference>
<feature type="compositionally biased region" description="Polar residues" evidence="10">
    <location>
        <begin position="116"/>
        <end position="136"/>
    </location>
</feature>
<evidence type="ECO:0000313" key="14">
    <source>
        <dbReference type="Proteomes" id="UP000252479"/>
    </source>
</evidence>
<dbReference type="RefSeq" id="WP_086959873.1">
    <property type="nucleotide sequence ID" value="NZ_AP018681.1"/>
</dbReference>
<dbReference type="OrthoDB" id="9816142at2"/>
<accession>A0A368LHH6</accession>
<evidence type="ECO:0000256" key="8">
    <source>
        <dbReference type="ARBA" id="ARBA00022989"/>
    </source>
</evidence>
<feature type="compositionally biased region" description="Basic and acidic residues" evidence="10">
    <location>
        <begin position="88"/>
        <end position="105"/>
    </location>
</feature>
<keyword evidence="11" id="KW-0732">Signal</keyword>
<evidence type="ECO:0000256" key="5">
    <source>
        <dbReference type="ARBA" id="ARBA00022519"/>
    </source>
</evidence>
<keyword evidence="4" id="KW-1003">Cell membrane</keyword>
<dbReference type="Gene3D" id="3.30.1150.10">
    <property type="match status" value="1"/>
</dbReference>
<dbReference type="GO" id="GO:0055085">
    <property type="term" value="P:transmembrane transport"/>
    <property type="evidence" value="ECO:0007669"/>
    <property type="project" value="InterPro"/>
</dbReference>
<keyword evidence="14" id="KW-1185">Reference proteome</keyword>
<feature type="signal peptide" evidence="11">
    <location>
        <begin position="1"/>
        <end position="18"/>
    </location>
</feature>
<comment type="similarity">
    <text evidence="2">Belongs to the TonB family.</text>
</comment>